<accession>A0A9D1P310</accession>
<comment type="caution">
    <text evidence="1">The sequence shown here is derived from an EMBL/GenBank/DDBJ whole genome shotgun (WGS) entry which is preliminary data.</text>
</comment>
<evidence type="ECO:0000313" key="1">
    <source>
        <dbReference type="EMBL" id="HIV24698.1"/>
    </source>
</evidence>
<dbReference type="PRINTS" id="PR00413">
    <property type="entry name" value="HADHALOGNASE"/>
</dbReference>
<dbReference type="GO" id="GO:0016791">
    <property type="term" value="F:phosphatase activity"/>
    <property type="evidence" value="ECO:0007669"/>
    <property type="project" value="TreeGrafter"/>
</dbReference>
<reference evidence="1" key="2">
    <citation type="journal article" date="2021" name="PeerJ">
        <title>Extensive microbial diversity within the chicken gut microbiome revealed by metagenomics and culture.</title>
        <authorList>
            <person name="Gilroy R."/>
            <person name="Ravi A."/>
            <person name="Getino M."/>
            <person name="Pursley I."/>
            <person name="Horton D.L."/>
            <person name="Alikhan N.F."/>
            <person name="Baker D."/>
            <person name="Gharbi K."/>
            <person name="Hall N."/>
            <person name="Watson M."/>
            <person name="Adriaenssens E.M."/>
            <person name="Foster-Nyarko E."/>
            <person name="Jarju S."/>
            <person name="Secka A."/>
            <person name="Antonio M."/>
            <person name="Oren A."/>
            <person name="Chaudhuri R.R."/>
            <person name="La Ragione R."/>
            <person name="Hildebrand F."/>
            <person name="Pallen M.J."/>
        </authorList>
    </citation>
    <scope>NUCLEOTIDE SEQUENCE</scope>
    <source>
        <strain evidence="1">CHK188-20938</strain>
    </source>
</reference>
<dbReference type="InterPro" id="IPR023198">
    <property type="entry name" value="PGP-like_dom2"/>
</dbReference>
<dbReference type="PANTHER" id="PTHR18901:SF38">
    <property type="entry name" value="PSEUDOURIDINE-5'-PHOSPHATASE"/>
    <property type="match status" value="1"/>
</dbReference>
<dbReference type="InterPro" id="IPR006439">
    <property type="entry name" value="HAD-SF_hydro_IA"/>
</dbReference>
<dbReference type="Gene3D" id="1.10.150.240">
    <property type="entry name" value="Putative phosphatase, domain 2"/>
    <property type="match status" value="1"/>
</dbReference>
<dbReference type="Pfam" id="PF13419">
    <property type="entry name" value="HAD_2"/>
    <property type="match status" value="1"/>
</dbReference>
<evidence type="ECO:0000313" key="2">
    <source>
        <dbReference type="Proteomes" id="UP000824169"/>
    </source>
</evidence>
<dbReference type="InterPro" id="IPR041492">
    <property type="entry name" value="HAD_2"/>
</dbReference>
<dbReference type="Gene3D" id="3.40.50.1000">
    <property type="entry name" value="HAD superfamily/HAD-like"/>
    <property type="match status" value="1"/>
</dbReference>
<dbReference type="SFLD" id="SFLDG01129">
    <property type="entry name" value="C1.5:_HAD__Beta-PGM__Phosphata"/>
    <property type="match status" value="1"/>
</dbReference>
<dbReference type="SUPFAM" id="SSF56784">
    <property type="entry name" value="HAD-like"/>
    <property type="match status" value="1"/>
</dbReference>
<dbReference type="NCBIfam" id="TIGR01509">
    <property type="entry name" value="HAD-SF-IA-v3"/>
    <property type="match status" value="1"/>
</dbReference>
<dbReference type="EMBL" id="DVOO01000009">
    <property type="protein sequence ID" value="HIV24698.1"/>
    <property type="molecule type" value="Genomic_DNA"/>
</dbReference>
<dbReference type="SFLD" id="SFLDS00003">
    <property type="entry name" value="Haloacid_Dehalogenase"/>
    <property type="match status" value="1"/>
</dbReference>
<name>A0A9D1P310_9FIRM</name>
<dbReference type="CDD" id="cd07505">
    <property type="entry name" value="HAD_BPGM-like"/>
    <property type="match status" value="1"/>
</dbReference>
<gene>
    <name evidence="1" type="ORF">IAB71_02755</name>
</gene>
<sequence>MKDCRGMIFDLDGTLLDSMGVWSQIDVDFLAKRGIDLPEDYQRMVTPMGARQAADYTIERFHLPDTPEMLMEEWLNMAHEEYSRNIPLKPYAYEYVEKLYREGKKMAIATSSDRYLVMPALERTGLLPMMSAVVTAAEVRRGKGYPDIYEKAAGELGMAAAECAVYEDIIEGIRGAKAGGFLAVGVYEKQNAENYDLIRREADVYIHSFRELL</sequence>
<proteinExistence type="predicted"/>
<dbReference type="Proteomes" id="UP000824169">
    <property type="component" value="Unassembled WGS sequence"/>
</dbReference>
<organism evidence="1 2">
    <name type="scientific">Candidatus Scatomonas pullistercoris</name>
    <dbReference type="NCBI Taxonomy" id="2840920"/>
    <lineage>
        <taxon>Bacteria</taxon>
        <taxon>Bacillati</taxon>
        <taxon>Bacillota</taxon>
        <taxon>Clostridia</taxon>
        <taxon>Lachnospirales</taxon>
        <taxon>Lachnospiraceae</taxon>
        <taxon>Lachnospiraceae incertae sedis</taxon>
        <taxon>Candidatus Scatomonas</taxon>
    </lineage>
</organism>
<reference evidence="1" key="1">
    <citation type="submission" date="2020-10" db="EMBL/GenBank/DDBJ databases">
        <authorList>
            <person name="Gilroy R."/>
        </authorList>
    </citation>
    <scope>NUCLEOTIDE SEQUENCE</scope>
    <source>
        <strain evidence="1">CHK188-20938</strain>
    </source>
</reference>
<dbReference type="InterPro" id="IPR023214">
    <property type="entry name" value="HAD_sf"/>
</dbReference>
<dbReference type="AlphaFoldDB" id="A0A9D1P310"/>
<dbReference type="InterPro" id="IPR036412">
    <property type="entry name" value="HAD-like_sf"/>
</dbReference>
<dbReference type="PANTHER" id="PTHR18901">
    <property type="entry name" value="2-DEOXYGLUCOSE-6-PHOSPHATE PHOSPHATASE 2"/>
    <property type="match status" value="1"/>
</dbReference>
<protein>
    <submittedName>
        <fullName evidence="1">HAD family phosphatase</fullName>
    </submittedName>
</protein>